<dbReference type="EMBL" id="CP006868">
    <property type="protein sequence ID" value="UXD22683.1"/>
    <property type="molecule type" value="Genomic_DNA"/>
</dbReference>
<dbReference type="SUPFAM" id="SSF50998">
    <property type="entry name" value="Quinoprotein alcohol dehydrogenase-like"/>
    <property type="match status" value="1"/>
</dbReference>
<protein>
    <submittedName>
        <fullName evidence="2">Uncharacterized protein</fullName>
    </submittedName>
</protein>
<dbReference type="InterPro" id="IPR011047">
    <property type="entry name" value="Quinoprotein_ADH-like_sf"/>
</dbReference>
<dbReference type="Proteomes" id="UP001063698">
    <property type="component" value="Chromosome"/>
</dbReference>
<evidence type="ECO:0000313" key="3">
    <source>
        <dbReference type="Proteomes" id="UP001063698"/>
    </source>
</evidence>
<accession>A0A977PL61</accession>
<dbReference type="Gene3D" id="2.130.10.10">
    <property type="entry name" value="YVTN repeat-like/Quinoprotein amine dehydrogenase"/>
    <property type="match status" value="1"/>
</dbReference>
<dbReference type="KEGG" id="ipc:IPA_07330"/>
<sequence length="501" mass="55279">MDVSWGSKYIAVALGMRGFTLIDPYTGEVRKEITDNPAYAIAWSGRGKLAVGSDGYVLIYDEEGRNEKKISVPGEVSDLVWIGGGLIAGGNGWIAYLEDKKEVVNIGLNVTRLAWKRGLLAVGTAEGRLLIMEEDKIIWSVELGPSVLGLSWGPFLLAATSNGKIFKISDYEEFKPKEFIAVKGVSDLTWNPKGDEFALAENYKKAILFYSSDGAKIGEERLDSIPLAIDYSPTAVEVAVVLESGELYTLGTPKVAIVLEELIKASKCNQKGRILCQALEKAFWKLVGELGQDIPLDEFLALKNLEENIPQAVSCLLKYAKEVREAVRDILSMEDVVDALKEGCENFKKWIGVVTKNRLCVKRVSELLDDLLDLAPGELLPAQIPTSVTLVERFGCEGALKVMECAFALALILKDLKEHEDELGVKLPTLTEVILYALMKNGCDDLIAKLKQMEKLKKEAAKYAEEGELDKLMRVLDEVRNIAEELREELLSTLPEGYVGV</sequence>
<keyword evidence="3" id="KW-1185">Reference proteome</keyword>
<reference evidence="2" key="1">
    <citation type="submission" date="2013-11" db="EMBL/GenBank/DDBJ databases">
        <title>Comparative genomics of Ignicoccus.</title>
        <authorList>
            <person name="Podar M."/>
        </authorList>
    </citation>
    <scope>NUCLEOTIDE SEQUENCE</scope>
    <source>
        <strain evidence="2">DSM 13166</strain>
    </source>
</reference>
<feature type="coiled-coil region" evidence="1">
    <location>
        <begin position="446"/>
        <end position="489"/>
    </location>
</feature>
<organism evidence="2 3">
    <name type="scientific">Ignicoccus pacificus DSM 13166</name>
    <dbReference type="NCBI Taxonomy" id="940294"/>
    <lineage>
        <taxon>Archaea</taxon>
        <taxon>Thermoproteota</taxon>
        <taxon>Thermoprotei</taxon>
        <taxon>Desulfurococcales</taxon>
        <taxon>Desulfurococcaceae</taxon>
        <taxon>Ignicoccus</taxon>
    </lineage>
</organism>
<dbReference type="InterPro" id="IPR015943">
    <property type="entry name" value="WD40/YVTN_repeat-like_dom_sf"/>
</dbReference>
<proteinExistence type="predicted"/>
<evidence type="ECO:0000313" key="2">
    <source>
        <dbReference type="EMBL" id="UXD22683.1"/>
    </source>
</evidence>
<gene>
    <name evidence="2" type="ORF">IPA_07330</name>
</gene>
<keyword evidence="1" id="KW-0175">Coiled coil</keyword>
<name>A0A977PL61_9CREN</name>
<evidence type="ECO:0000256" key="1">
    <source>
        <dbReference type="SAM" id="Coils"/>
    </source>
</evidence>
<dbReference type="AlphaFoldDB" id="A0A977PL61"/>